<name>A0A0C3AI67_SERVB</name>
<dbReference type="AlphaFoldDB" id="A0A0C3AI67"/>
<dbReference type="Proteomes" id="UP000054097">
    <property type="component" value="Unassembled WGS sequence"/>
</dbReference>
<reference evidence="2 3" key="1">
    <citation type="submission" date="2014-04" db="EMBL/GenBank/DDBJ databases">
        <authorList>
            <consortium name="DOE Joint Genome Institute"/>
            <person name="Kuo A."/>
            <person name="Zuccaro A."/>
            <person name="Kohler A."/>
            <person name="Nagy L.G."/>
            <person name="Floudas D."/>
            <person name="Copeland A."/>
            <person name="Barry K.W."/>
            <person name="Cichocki N."/>
            <person name="Veneault-Fourrey C."/>
            <person name="LaButti K."/>
            <person name="Lindquist E.A."/>
            <person name="Lipzen A."/>
            <person name="Lundell T."/>
            <person name="Morin E."/>
            <person name="Murat C."/>
            <person name="Sun H."/>
            <person name="Tunlid A."/>
            <person name="Henrissat B."/>
            <person name="Grigoriev I.V."/>
            <person name="Hibbett D.S."/>
            <person name="Martin F."/>
            <person name="Nordberg H.P."/>
            <person name="Cantor M.N."/>
            <person name="Hua S.X."/>
        </authorList>
    </citation>
    <scope>NUCLEOTIDE SEQUENCE [LARGE SCALE GENOMIC DNA]</scope>
    <source>
        <strain evidence="2 3">MAFF 305830</strain>
    </source>
</reference>
<dbReference type="SUPFAM" id="SSF52058">
    <property type="entry name" value="L domain-like"/>
    <property type="match status" value="1"/>
</dbReference>
<evidence type="ECO:0000313" key="2">
    <source>
        <dbReference type="EMBL" id="KIM24350.1"/>
    </source>
</evidence>
<dbReference type="EMBL" id="KN824325">
    <property type="protein sequence ID" value="KIM24350.1"/>
    <property type="molecule type" value="Genomic_DNA"/>
</dbReference>
<dbReference type="InterPro" id="IPR001810">
    <property type="entry name" value="F-box_dom"/>
</dbReference>
<organism evidence="2 3">
    <name type="scientific">Serendipita vermifera MAFF 305830</name>
    <dbReference type="NCBI Taxonomy" id="933852"/>
    <lineage>
        <taxon>Eukaryota</taxon>
        <taxon>Fungi</taxon>
        <taxon>Dikarya</taxon>
        <taxon>Basidiomycota</taxon>
        <taxon>Agaricomycotina</taxon>
        <taxon>Agaricomycetes</taxon>
        <taxon>Sebacinales</taxon>
        <taxon>Serendipitaceae</taxon>
        <taxon>Serendipita</taxon>
    </lineage>
</organism>
<dbReference type="HOGENOM" id="CLU_045728_0_0_1"/>
<proteinExistence type="predicted"/>
<dbReference type="SUPFAM" id="SSF81383">
    <property type="entry name" value="F-box domain"/>
    <property type="match status" value="1"/>
</dbReference>
<feature type="domain" description="F-box" evidence="1">
    <location>
        <begin position="47"/>
        <end position="92"/>
    </location>
</feature>
<accession>A0A0C3AI67</accession>
<protein>
    <recommendedName>
        <fullName evidence="1">F-box domain-containing protein</fullName>
    </recommendedName>
</protein>
<dbReference type="Pfam" id="PF12937">
    <property type="entry name" value="F-box-like"/>
    <property type="match status" value="1"/>
</dbReference>
<gene>
    <name evidence="2" type="ORF">M408DRAFT_331854</name>
</gene>
<dbReference type="InterPro" id="IPR036047">
    <property type="entry name" value="F-box-like_dom_sf"/>
</dbReference>
<keyword evidence="3" id="KW-1185">Reference proteome</keyword>
<dbReference type="InterPro" id="IPR032675">
    <property type="entry name" value="LRR_dom_sf"/>
</dbReference>
<dbReference type="InterPro" id="IPR001611">
    <property type="entry name" value="Leu-rich_rpt"/>
</dbReference>
<dbReference type="PROSITE" id="PS51450">
    <property type="entry name" value="LRR"/>
    <property type="match status" value="1"/>
</dbReference>
<reference evidence="3" key="2">
    <citation type="submission" date="2015-01" db="EMBL/GenBank/DDBJ databases">
        <title>Evolutionary Origins and Diversification of the Mycorrhizal Mutualists.</title>
        <authorList>
            <consortium name="DOE Joint Genome Institute"/>
            <consortium name="Mycorrhizal Genomics Consortium"/>
            <person name="Kohler A."/>
            <person name="Kuo A."/>
            <person name="Nagy L.G."/>
            <person name="Floudas D."/>
            <person name="Copeland A."/>
            <person name="Barry K.W."/>
            <person name="Cichocki N."/>
            <person name="Veneault-Fourrey C."/>
            <person name="LaButti K."/>
            <person name="Lindquist E.A."/>
            <person name="Lipzen A."/>
            <person name="Lundell T."/>
            <person name="Morin E."/>
            <person name="Murat C."/>
            <person name="Riley R."/>
            <person name="Ohm R."/>
            <person name="Sun H."/>
            <person name="Tunlid A."/>
            <person name="Henrissat B."/>
            <person name="Grigoriev I.V."/>
            <person name="Hibbett D.S."/>
            <person name="Martin F."/>
        </authorList>
    </citation>
    <scope>NUCLEOTIDE SEQUENCE [LARGE SCALE GENOMIC DNA]</scope>
    <source>
        <strain evidence="3">MAFF 305830</strain>
    </source>
</reference>
<dbReference type="Gene3D" id="3.80.10.10">
    <property type="entry name" value="Ribonuclease Inhibitor"/>
    <property type="match status" value="1"/>
</dbReference>
<sequence length="444" mass="50076">MAIMPAESQHDVHSDASFPSHTLPCLSHSADIGSRSPQCSQRQNEMLPFDILCQIFDYYASKETQYPLETLLLVCKFWSQAACDYPRLWSSFKINTKHIIMWCARVPLRMSRCPDSLLDIEITVGNSTAVISGEDLDEYYLSLTESLTGKDGEVARRWRRLIAKDCGTVYWVSTQQSRLAKLLHFPTPNLEELSLDGLASSLPILPATPSLKKLTFRRNKLSKLPDLSTVLELSVCISGERYENALVNAVNLVKLDFLSGSFIYHIRGSYPHLKSITLPGSMYYKSLAGLEAPSLDRLCTSFGWAHQFHGLLACPGVPLQDVRELEIGAEIMSRRAYSQHDGYLDALRRFLSATKNVQVLVFTDAFISGVILKLLTGDCEPLYQAHRPLIKLYEHEIHLEQGPARRPSVDKLRNLVTGIPSLDASWEDIFRLLLDDTERRIMGL</sequence>
<evidence type="ECO:0000313" key="3">
    <source>
        <dbReference type="Proteomes" id="UP000054097"/>
    </source>
</evidence>
<dbReference type="OrthoDB" id="3365698at2759"/>
<evidence type="ECO:0000259" key="1">
    <source>
        <dbReference type="Pfam" id="PF12937"/>
    </source>
</evidence>